<evidence type="ECO:0000256" key="5">
    <source>
        <dbReference type="ARBA" id="ARBA00023136"/>
    </source>
</evidence>
<protein>
    <submittedName>
        <fullName evidence="10">ABC transporter permease</fullName>
    </submittedName>
</protein>
<feature type="transmembrane region" description="Helical" evidence="7">
    <location>
        <begin position="408"/>
        <end position="430"/>
    </location>
</feature>
<dbReference type="Pfam" id="PF12704">
    <property type="entry name" value="MacB_PCD"/>
    <property type="match status" value="1"/>
</dbReference>
<gene>
    <name evidence="10" type="ORF">MMF94_34490</name>
</gene>
<organism evidence="10 11">
    <name type="scientific">Pseudonocardia alaniniphila</name>
    <dbReference type="NCBI Taxonomy" id="75291"/>
    <lineage>
        <taxon>Bacteria</taxon>
        <taxon>Bacillati</taxon>
        <taxon>Actinomycetota</taxon>
        <taxon>Actinomycetes</taxon>
        <taxon>Pseudonocardiales</taxon>
        <taxon>Pseudonocardiaceae</taxon>
        <taxon>Pseudonocardia</taxon>
    </lineage>
</organism>
<keyword evidence="5 7" id="KW-0472">Membrane</keyword>
<evidence type="ECO:0000256" key="1">
    <source>
        <dbReference type="ARBA" id="ARBA00004651"/>
    </source>
</evidence>
<evidence type="ECO:0000259" key="9">
    <source>
        <dbReference type="Pfam" id="PF12704"/>
    </source>
</evidence>
<sequence>MNLRQCARFAVRGVMANNLRSLLTMSGILIGVAAVIILIAAGTGASASVQSSVSSLGSNTLTITSTSTSAGGRGGGARGGGGLGAFGGGGAARAGGAAGGAGRPGAAASSTVDNGALVQQPQLTLQDAEALVDPTPAPDVVSVAPVVTAPSVAATFEGASHTVGTFTGTTPSYLVNNNDTLQAGVAITGSDYTARRRIALLGTTVATDLVGGDGLSIVGQTVQFNGSAYEIVGILTAKGSSGPQDQDDRVIAPLTAVQDTLTGYGTVSSITVKAASADVVGAAQDEVTDILNTRHHVTAANEDFSVFNPSSILAALGSITGIFTILLGGVAGISLLVGGIGVMNIMLVTVTERTREIGIRKAIGAQKADIVGQFLLEAVLLSVFGGLIGVLIGVGVGQLSFGTFHLIVAPYSVVLAFGVSVAIGLFFGIYPANRAASLRPIDALKYE</sequence>
<dbReference type="EMBL" id="JAKXMK010000037">
    <property type="protein sequence ID" value="MCH6170839.1"/>
    <property type="molecule type" value="Genomic_DNA"/>
</dbReference>
<feature type="transmembrane region" description="Helical" evidence="7">
    <location>
        <begin position="370"/>
        <end position="396"/>
    </location>
</feature>
<name>A0ABS9TQL2_9PSEU</name>
<evidence type="ECO:0000256" key="2">
    <source>
        <dbReference type="ARBA" id="ARBA00022475"/>
    </source>
</evidence>
<keyword evidence="2" id="KW-1003">Cell membrane</keyword>
<feature type="transmembrane region" description="Helical" evidence="7">
    <location>
        <begin position="322"/>
        <end position="349"/>
    </location>
</feature>
<evidence type="ECO:0000256" key="3">
    <source>
        <dbReference type="ARBA" id="ARBA00022692"/>
    </source>
</evidence>
<dbReference type="InterPro" id="IPR025857">
    <property type="entry name" value="MacB_PCD"/>
</dbReference>
<comment type="caution">
    <text evidence="10">The sequence shown here is derived from an EMBL/GenBank/DDBJ whole genome shotgun (WGS) entry which is preliminary data.</text>
</comment>
<dbReference type="InterPro" id="IPR050250">
    <property type="entry name" value="Macrolide_Exporter_MacB"/>
</dbReference>
<evidence type="ECO:0000256" key="4">
    <source>
        <dbReference type="ARBA" id="ARBA00022989"/>
    </source>
</evidence>
<accession>A0ABS9TQL2</accession>
<keyword evidence="4 7" id="KW-1133">Transmembrane helix</keyword>
<dbReference type="RefSeq" id="WP_241041647.1">
    <property type="nucleotide sequence ID" value="NZ_JAKXMK010000037.1"/>
</dbReference>
<evidence type="ECO:0000256" key="6">
    <source>
        <dbReference type="ARBA" id="ARBA00038076"/>
    </source>
</evidence>
<feature type="domain" description="ABC3 transporter permease C-terminal" evidence="8">
    <location>
        <begin position="330"/>
        <end position="438"/>
    </location>
</feature>
<reference evidence="10 11" key="1">
    <citation type="submission" date="2022-03" db="EMBL/GenBank/DDBJ databases">
        <title>Pseudonocardia alaer sp. nov., a novel actinomycete isolated from reed forest soil.</title>
        <authorList>
            <person name="Wang L."/>
        </authorList>
    </citation>
    <scope>NUCLEOTIDE SEQUENCE [LARGE SCALE GENOMIC DNA]</scope>
    <source>
        <strain evidence="10 11">Y-16303</strain>
    </source>
</reference>
<feature type="transmembrane region" description="Helical" evidence="7">
    <location>
        <begin position="21"/>
        <end position="42"/>
    </location>
</feature>
<comment type="similarity">
    <text evidence="6">Belongs to the ABC-4 integral membrane protein family.</text>
</comment>
<evidence type="ECO:0000256" key="7">
    <source>
        <dbReference type="SAM" id="Phobius"/>
    </source>
</evidence>
<dbReference type="PANTHER" id="PTHR30572">
    <property type="entry name" value="MEMBRANE COMPONENT OF TRANSPORTER-RELATED"/>
    <property type="match status" value="1"/>
</dbReference>
<evidence type="ECO:0000313" key="11">
    <source>
        <dbReference type="Proteomes" id="UP001299970"/>
    </source>
</evidence>
<comment type="subcellular location">
    <subcellularLocation>
        <location evidence="1">Cell membrane</location>
        <topology evidence="1">Multi-pass membrane protein</topology>
    </subcellularLocation>
</comment>
<evidence type="ECO:0000313" key="10">
    <source>
        <dbReference type="EMBL" id="MCH6170839.1"/>
    </source>
</evidence>
<keyword evidence="11" id="KW-1185">Reference proteome</keyword>
<feature type="domain" description="MacB-like periplasmic core" evidence="9">
    <location>
        <begin position="21"/>
        <end position="289"/>
    </location>
</feature>
<proteinExistence type="inferred from homology"/>
<dbReference type="Pfam" id="PF02687">
    <property type="entry name" value="FtsX"/>
    <property type="match status" value="1"/>
</dbReference>
<dbReference type="PANTHER" id="PTHR30572:SF4">
    <property type="entry name" value="ABC TRANSPORTER PERMEASE YTRF"/>
    <property type="match status" value="1"/>
</dbReference>
<dbReference type="Proteomes" id="UP001299970">
    <property type="component" value="Unassembled WGS sequence"/>
</dbReference>
<dbReference type="InterPro" id="IPR003838">
    <property type="entry name" value="ABC3_permease_C"/>
</dbReference>
<keyword evidence="3 7" id="KW-0812">Transmembrane</keyword>
<evidence type="ECO:0000259" key="8">
    <source>
        <dbReference type="Pfam" id="PF02687"/>
    </source>
</evidence>